<dbReference type="PROSITE" id="PS51257">
    <property type="entry name" value="PROKAR_LIPOPROTEIN"/>
    <property type="match status" value="1"/>
</dbReference>
<evidence type="ECO:0000256" key="2">
    <source>
        <dbReference type="SAM" id="SignalP"/>
    </source>
</evidence>
<feature type="compositionally biased region" description="Basic and acidic residues" evidence="1">
    <location>
        <begin position="61"/>
        <end position="79"/>
    </location>
</feature>
<feature type="chain" id="PRO_5045433758" description="Lipoprotein" evidence="2">
    <location>
        <begin position="20"/>
        <end position="79"/>
    </location>
</feature>
<evidence type="ECO:0000313" key="4">
    <source>
        <dbReference type="Proteomes" id="UP000620064"/>
    </source>
</evidence>
<feature type="signal peptide" evidence="2">
    <location>
        <begin position="1"/>
        <end position="19"/>
    </location>
</feature>
<keyword evidence="2" id="KW-0732">Signal</keyword>
<proteinExistence type="predicted"/>
<dbReference type="Proteomes" id="UP000620064">
    <property type="component" value="Unassembled WGS sequence"/>
</dbReference>
<dbReference type="EMBL" id="BMLV01000009">
    <property type="protein sequence ID" value="GGP06733.1"/>
    <property type="molecule type" value="Genomic_DNA"/>
</dbReference>
<feature type="region of interest" description="Disordered" evidence="1">
    <location>
        <begin position="54"/>
        <end position="79"/>
    </location>
</feature>
<dbReference type="RefSeq" id="WP_188618749.1">
    <property type="nucleotide sequence ID" value="NZ_BMLV01000009.1"/>
</dbReference>
<evidence type="ECO:0000313" key="3">
    <source>
        <dbReference type="EMBL" id="GGP06733.1"/>
    </source>
</evidence>
<organism evidence="3 4">
    <name type="scientific">Cloacibacterium rupense</name>
    <dbReference type="NCBI Taxonomy" id="517423"/>
    <lineage>
        <taxon>Bacteria</taxon>
        <taxon>Pseudomonadati</taxon>
        <taxon>Bacteroidota</taxon>
        <taxon>Flavobacteriia</taxon>
        <taxon>Flavobacteriales</taxon>
        <taxon>Weeksellaceae</taxon>
    </lineage>
</organism>
<sequence>MKKYLIIIPIFFVSLTVVSCRTNDEIENNFTTTELTTKNRINIQNMAEADSIVVQSNQSLEDEKKDPPVKDRQDWRTAP</sequence>
<name>A0ABQ2NT26_9FLAO</name>
<protein>
    <recommendedName>
        <fullName evidence="5">Lipoprotein</fullName>
    </recommendedName>
</protein>
<accession>A0ABQ2NT26</accession>
<evidence type="ECO:0008006" key="5">
    <source>
        <dbReference type="Google" id="ProtNLM"/>
    </source>
</evidence>
<comment type="caution">
    <text evidence="3">The sequence shown here is derived from an EMBL/GenBank/DDBJ whole genome shotgun (WGS) entry which is preliminary data.</text>
</comment>
<keyword evidence="4" id="KW-1185">Reference proteome</keyword>
<reference evidence="4" key="1">
    <citation type="journal article" date="2019" name="Int. J. Syst. Evol. Microbiol.">
        <title>The Global Catalogue of Microorganisms (GCM) 10K type strain sequencing project: providing services to taxonomists for standard genome sequencing and annotation.</title>
        <authorList>
            <consortium name="The Broad Institute Genomics Platform"/>
            <consortium name="The Broad Institute Genome Sequencing Center for Infectious Disease"/>
            <person name="Wu L."/>
            <person name="Ma J."/>
        </authorList>
    </citation>
    <scope>NUCLEOTIDE SEQUENCE [LARGE SCALE GENOMIC DNA]</scope>
    <source>
        <strain evidence="4">CGMCC 1.7656</strain>
    </source>
</reference>
<gene>
    <name evidence="3" type="ORF">GCM10010992_27790</name>
</gene>
<evidence type="ECO:0000256" key="1">
    <source>
        <dbReference type="SAM" id="MobiDB-lite"/>
    </source>
</evidence>